<dbReference type="Gene3D" id="3.40.30.10">
    <property type="entry name" value="Glutaredoxin"/>
    <property type="match status" value="1"/>
</dbReference>
<dbReference type="Pfam" id="PF13462">
    <property type="entry name" value="Thioredoxin_4"/>
    <property type="match status" value="1"/>
</dbReference>
<sequence length="273" mass="29447">MSNERLTRDQQREAARAKAKAMREAQKKSEGRKKVVLVASSVLAGLGIIAGVWWAASSQPPTPPEAKDGPVTAIFDGGIRVGKDLQVITSKSQVDPNVPNIVLYQDLQCPACKAFEVPNMPQLRELVSAGKYTLEIHPISFLDGNSVNEYSSRAANALLCVADKSPGNFFDYNEALYSNQPDEGTAGPSNEDLSTIAQQTGVTEPAALECITNPVFTTWAKNKGSVVWTQKVPGSTLDFSGTPFVMVNGQQYRGETANAAMFLQWLQTVAPVN</sequence>
<accession>A0A6J6B969</accession>
<dbReference type="InterPro" id="IPR036249">
    <property type="entry name" value="Thioredoxin-like_sf"/>
</dbReference>
<dbReference type="SUPFAM" id="SSF52833">
    <property type="entry name" value="Thioredoxin-like"/>
    <property type="match status" value="1"/>
</dbReference>
<organism evidence="4">
    <name type="scientific">freshwater metagenome</name>
    <dbReference type="NCBI Taxonomy" id="449393"/>
    <lineage>
        <taxon>unclassified sequences</taxon>
        <taxon>metagenomes</taxon>
        <taxon>ecological metagenomes</taxon>
    </lineage>
</organism>
<feature type="region of interest" description="Disordered" evidence="1">
    <location>
        <begin position="1"/>
        <end position="27"/>
    </location>
</feature>
<dbReference type="EMBL" id="CAEZSN010000013">
    <property type="protein sequence ID" value="CAB4535415.1"/>
    <property type="molecule type" value="Genomic_DNA"/>
</dbReference>
<name>A0A6J6B969_9ZZZZ</name>
<evidence type="ECO:0000256" key="2">
    <source>
        <dbReference type="SAM" id="Phobius"/>
    </source>
</evidence>
<protein>
    <submittedName>
        <fullName evidence="4">Unannotated protein</fullName>
    </submittedName>
</protein>
<gene>
    <name evidence="4" type="ORF">UFOPK1433_00189</name>
    <name evidence="5" type="ORF">UFOPK1843_00192</name>
</gene>
<reference evidence="4" key="1">
    <citation type="submission" date="2020-05" db="EMBL/GenBank/DDBJ databases">
        <authorList>
            <person name="Chiriac C."/>
            <person name="Salcher M."/>
            <person name="Ghai R."/>
            <person name="Kavagutti S V."/>
        </authorList>
    </citation>
    <scope>NUCLEOTIDE SEQUENCE</scope>
</reference>
<evidence type="ECO:0000313" key="4">
    <source>
        <dbReference type="EMBL" id="CAB4535415.1"/>
    </source>
</evidence>
<dbReference type="AlphaFoldDB" id="A0A6J6B969"/>
<keyword evidence="2" id="KW-0472">Membrane</keyword>
<evidence type="ECO:0000313" key="5">
    <source>
        <dbReference type="EMBL" id="CAB4601724.1"/>
    </source>
</evidence>
<dbReference type="EMBL" id="CAEZUR010000009">
    <property type="protein sequence ID" value="CAB4601724.1"/>
    <property type="molecule type" value="Genomic_DNA"/>
</dbReference>
<evidence type="ECO:0000256" key="1">
    <source>
        <dbReference type="SAM" id="MobiDB-lite"/>
    </source>
</evidence>
<proteinExistence type="predicted"/>
<feature type="transmembrane region" description="Helical" evidence="2">
    <location>
        <begin position="35"/>
        <end position="56"/>
    </location>
</feature>
<dbReference type="InterPro" id="IPR012336">
    <property type="entry name" value="Thioredoxin-like_fold"/>
</dbReference>
<keyword evidence="2" id="KW-0812">Transmembrane</keyword>
<feature type="domain" description="Thioredoxin-like fold" evidence="3">
    <location>
        <begin position="100"/>
        <end position="256"/>
    </location>
</feature>
<evidence type="ECO:0000259" key="3">
    <source>
        <dbReference type="Pfam" id="PF13462"/>
    </source>
</evidence>
<keyword evidence="2" id="KW-1133">Transmembrane helix</keyword>